<dbReference type="SMART" id="SM00671">
    <property type="entry name" value="SEL1"/>
    <property type="match status" value="10"/>
</dbReference>
<gene>
    <name evidence="7" type="ORF">AWZ03_005984</name>
</gene>
<evidence type="ECO:0000256" key="2">
    <source>
        <dbReference type="SAM" id="MobiDB-lite"/>
    </source>
</evidence>
<evidence type="ECO:0000256" key="1">
    <source>
        <dbReference type="ARBA" id="ARBA00038101"/>
    </source>
</evidence>
<comment type="caution">
    <text evidence="7">The sequence shown here is derived from an EMBL/GenBank/DDBJ whole genome shotgun (WGS) entry which is preliminary data.</text>
</comment>
<dbReference type="Proteomes" id="UP000295192">
    <property type="component" value="Unassembled WGS sequence"/>
</dbReference>
<feature type="region of interest" description="Disordered" evidence="2">
    <location>
        <begin position="1457"/>
        <end position="1505"/>
    </location>
</feature>
<dbReference type="Pfam" id="PF23071">
    <property type="entry name" value="DUF7044"/>
    <property type="match status" value="1"/>
</dbReference>
<dbReference type="InterPro" id="IPR055471">
    <property type="entry name" value="DUF7043"/>
</dbReference>
<dbReference type="Pfam" id="PF23069">
    <property type="entry name" value="DUF7042"/>
    <property type="match status" value="2"/>
</dbReference>
<dbReference type="PANTHER" id="PTHR11102">
    <property type="entry name" value="SEL-1-LIKE PROTEIN"/>
    <property type="match status" value="1"/>
</dbReference>
<sequence length="1505" mass="168583">MCLLGLSSLAHAQYNELEQRNCIIPKILQGSWFSWEVGLPTQTIIDATSMSRRGYCINYQRHHGDEYSFVFKERSANCYHCVRTIIRTLNIFEKFEGPCVGLPPGQEPTVNNVCKGIKDDQQLITLFNENFVPINCRSSLEGVWHFTYQNRFRFTGVCNKPDARIQSCQTAGTQFLIQNQKFNITYQKCEGMEGTFTGTVEFSCLGDWFVGKNHYFAVANTKESRKDEKYRCFLKNRDDDLYVGVSITAECNTLKTPENSPERLKLTPVKAEFVEPGCTLPQNFSGEWVNTANIDADVSISETHINETYYPDRARYRKTIYVCRERRGNRVMMARLTVDGCQKDYVCFDFMPRHHNIIRYRKGLAVIKDDFSTVCSWVQFPNSEAWKYDLFLAKNPVPVRCPVAGKFNFTQRGEHPFKTRILGGVTLSPRPDIHCKQNISDLSVCDTDQKELAVDENYCLSVDHLGRPVDIYSDPDYRMKCIGFWKENLKSYLITYDDLDPLSKYRCWVYQRADLNRVLMSQAVGAFCKLNQDVTSWNHSEGAAVAIDAVEYERERDDCPMYFDDGLNPWRPSDASNIVFEWDFYKAGADHLAYPSFVLAHRDARDFGERSKNGICNWQGVEAMVVDYLRPSVVGNVVPKVAHIALILMSVAALGGLFYFIKNDIGLANGIKRFWAIKGKDTNQDTFLTMRLPSMMSILLLLFLQCSQLLRAELQGPLSDIASATATTEPTDAHSQSNTEADEITTAGKDAKVPPMDPSSSATAPGSNDRKAAKLKDTEFAPRTKVMPAALFERLWNDSLLKQQKLKAQIEAIEARTKPAEIVELTPEQIEAQGFYENAMEMLAKPRSDKRVALTLLRKAAAFNHLKARAELAWSMLLGHWMPFDFHHAAEEFEALANEGVPEAHLGLGFLYSVGVGGKNVSQPLALLHYTLAALGDNTLAQMAMGYRYLYGINVPTSCEKSLIQYKRVAKKVASKITFANGPIVHRVRLLDELENPGSHETEIVDYYQLLADKGDVQSQVGLGQLYYQGGKAIQQDHQKALEYFTLAANAGNAIGFAFLGKLYLEGSEQIKADNETAFKYFSKASEMGDPVGQSGLGLMYLKGLGVPKDSIKALSYFTQAADQGWVDGQLQLGTMYFTGNGVKTDYKLALKYFNLATQSGHVLAYYNLGIMHAYGMGMLRSCPAAVEFFKNVAERGRWSSRLMHAYSDYKQNRVDEAYMQYSLMAEVGYEVAQSNAAFLLDREEVHVFNDRHEDLIRAFYYWKRAANQGYSAAQVKLGDYYYYGWGTKTDFETAAALYRKASDQQYNAQAMFNLGYMHEQGLGMKKDWHLAKRLYDLAAETNSDAKVPVAIALFKLQMLAKIESIKQSPYRFIFYMDENIAANWDLYMITILTLLLGIIMYTRRPFQQPDQPAQPPQQLANDIAAVPVNAAQAVPLAPAAATAATTATATVSSSGTTVVTGVSSTSITTTTATTSSSGTSTPTATTSSSSAGTSSSSNTLDPTD</sequence>
<feature type="domain" description="DUF7044" evidence="6">
    <location>
        <begin position="21"/>
        <end position="114"/>
    </location>
</feature>
<proteinExistence type="inferred from homology"/>
<keyword evidence="8" id="KW-1185">Reference proteome</keyword>
<evidence type="ECO:0000259" key="4">
    <source>
        <dbReference type="Pfam" id="PF23069"/>
    </source>
</evidence>
<feature type="domain" description="DUF7042" evidence="4">
    <location>
        <begin position="135"/>
        <end position="267"/>
    </location>
</feature>
<dbReference type="PANTHER" id="PTHR11102:SF147">
    <property type="entry name" value="SEL1L ADAPTOR SUBUNIT OF ERAD E3 UBIQUITIN LIGASE"/>
    <property type="match status" value="1"/>
</dbReference>
<dbReference type="OrthoDB" id="27934at2759"/>
<accession>A0A484BIB1</accession>
<evidence type="ECO:0000313" key="7">
    <source>
        <dbReference type="EMBL" id="TDG47545.1"/>
    </source>
</evidence>
<evidence type="ECO:0000313" key="8">
    <source>
        <dbReference type="Proteomes" id="UP000295192"/>
    </source>
</evidence>
<dbReference type="Pfam" id="PF23070">
    <property type="entry name" value="DUF7043"/>
    <property type="match status" value="1"/>
</dbReference>
<dbReference type="GO" id="GO:0036503">
    <property type="term" value="P:ERAD pathway"/>
    <property type="evidence" value="ECO:0007669"/>
    <property type="project" value="TreeGrafter"/>
</dbReference>
<evidence type="ECO:0000256" key="3">
    <source>
        <dbReference type="SAM" id="Phobius"/>
    </source>
</evidence>
<organism evidence="7 8">
    <name type="scientific">Drosophila navojoa</name>
    <name type="common">Fruit fly</name>
    <dbReference type="NCBI Taxonomy" id="7232"/>
    <lineage>
        <taxon>Eukaryota</taxon>
        <taxon>Metazoa</taxon>
        <taxon>Ecdysozoa</taxon>
        <taxon>Arthropoda</taxon>
        <taxon>Hexapoda</taxon>
        <taxon>Insecta</taxon>
        <taxon>Pterygota</taxon>
        <taxon>Neoptera</taxon>
        <taxon>Endopterygota</taxon>
        <taxon>Diptera</taxon>
        <taxon>Brachycera</taxon>
        <taxon>Muscomorpha</taxon>
        <taxon>Ephydroidea</taxon>
        <taxon>Drosophilidae</taxon>
        <taxon>Drosophila</taxon>
    </lineage>
</organism>
<dbReference type="Gene3D" id="1.20.1300.10">
    <property type="entry name" value="Fumarate reductase/succinate dehydrogenase, transmembrane subunit"/>
    <property type="match status" value="1"/>
</dbReference>
<keyword evidence="3" id="KW-0472">Membrane</keyword>
<evidence type="ECO:0000259" key="5">
    <source>
        <dbReference type="Pfam" id="PF23070"/>
    </source>
</evidence>
<dbReference type="InterPro" id="IPR011990">
    <property type="entry name" value="TPR-like_helical_dom_sf"/>
</dbReference>
<feature type="region of interest" description="Disordered" evidence="2">
    <location>
        <begin position="747"/>
        <end position="779"/>
    </location>
</feature>
<dbReference type="GO" id="GO:0005789">
    <property type="term" value="C:endoplasmic reticulum membrane"/>
    <property type="evidence" value="ECO:0007669"/>
    <property type="project" value="TreeGrafter"/>
</dbReference>
<keyword evidence="3" id="KW-1133">Transmembrane helix</keyword>
<feature type="transmembrane region" description="Helical" evidence="3">
    <location>
        <begin position="1385"/>
        <end position="1403"/>
    </location>
</feature>
<dbReference type="SUPFAM" id="SSF81901">
    <property type="entry name" value="HCP-like"/>
    <property type="match status" value="3"/>
</dbReference>
<feature type="compositionally biased region" description="Basic and acidic residues" evidence="2">
    <location>
        <begin position="768"/>
        <end position="779"/>
    </location>
</feature>
<dbReference type="InterPro" id="IPR050767">
    <property type="entry name" value="Sel1_AlgK"/>
</dbReference>
<dbReference type="InterPro" id="IPR034804">
    <property type="entry name" value="SQR/QFR_C/D"/>
</dbReference>
<dbReference type="Gene3D" id="1.25.40.10">
    <property type="entry name" value="Tetratricopeptide repeat domain"/>
    <property type="match status" value="2"/>
</dbReference>
<protein>
    <submittedName>
        <fullName evidence="7">Uncharacterized protein</fullName>
    </submittedName>
</protein>
<feature type="compositionally biased region" description="Low complexity" evidence="2">
    <location>
        <begin position="1457"/>
        <end position="1498"/>
    </location>
</feature>
<dbReference type="InterPro" id="IPR055470">
    <property type="entry name" value="DUF7042"/>
</dbReference>
<comment type="similarity">
    <text evidence="1">Belongs to the sel-1 family.</text>
</comment>
<dbReference type="InterPro" id="IPR055472">
    <property type="entry name" value="DUF7044"/>
</dbReference>
<dbReference type="EMBL" id="LSRL02000042">
    <property type="protein sequence ID" value="TDG47545.1"/>
    <property type="molecule type" value="Genomic_DNA"/>
</dbReference>
<name>A0A484BIB1_DRONA</name>
<feature type="domain" description="DUF7042" evidence="4">
    <location>
        <begin position="398"/>
        <end position="530"/>
    </location>
</feature>
<feature type="domain" description="DUF7043" evidence="5">
    <location>
        <begin position="275"/>
        <end position="386"/>
    </location>
</feature>
<reference evidence="7 8" key="1">
    <citation type="journal article" date="2019" name="J. Hered.">
        <title>An Improved Genome Assembly for Drosophila navojoa, the Basal Species in the mojavensis Cluster.</title>
        <authorList>
            <person name="Vanderlinde T."/>
            <person name="Dupim E.G."/>
            <person name="Nazario-Yepiz N.O."/>
            <person name="Carvalho A.B."/>
        </authorList>
    </citation>
    <scope>NUCLEOTIDE SEQUENCE [LARGE SCALE GENOMIC DNA]</scope>
    <source>
        <strain evidence="7">Navoj_Jal97</strain>
        <tissue evidence="7">Whole organism</tissue>
    </source>
</reference>
<evidence type="ECO:0000259" key="6">
    <source>
        <dbReference type="Pfam" id="PF23071"/>
    </source>
</evidence>
<dbReference type="Pfam" id="PF05328">
    <property type="entry name" value="CybS"/>
    <property type="match status" value="1"/>
</dbReference>
<dbReference type="InterPro" id="IPR006597">
    <property type="entry name" value="Sel1-like"/>
</dbReference>
<dbReference type="Pfam" id="PF08238">
    <property type="entry name" value="Sel1"/>
    <property type="match status" value="10"/>
</dbReference>
<dbReference type="STRING" id="7232.A0A484BIB1"/>
<keyword evidence="3" id="KW-0812">Transmembrane</keyword>